<dbReference type="EMBL" id="CP061800">
    <property type="protein sequence ID" value="QTA84948.1"/>
    <property type="molecule type" value="Genomic_DNA"/>
</dbReference>
<dbReference type="Proteomes" id="UP000663722">
    <property type="component" value="Chromosome"/>
</dbReference>
<accession>A0A975BGM9</accession>
<evidence type="ECO:0000313" key="1">
    <source>
        <dbReference type="EMBL" id="QTA84948.1"/>
    </source>
</evidence>
<proteinExistence type="predicted"/>
<keyword evidence="2" id="KW-1185">Reference proteome</keyword>
<dbReference type="AlphaFoldDB" id="A0A975BGM9"/>
<gene>
    <name evidence="1" type="ORF">dnm_009520</name>
</gene>
<sequence length="45" mass="5129">MMLSPSQKKLRFIRPLQEKIYKNSDCNRFRGGLTKPCKGGIFVAA</sequence>
<protein>
    <submittedName>
        <fullName evidence="1">Uncharacterized protein</fullName>
    </submittedName>
</protein>
<name>A0A975BGM9_9BACT</name>
<dbReference type="KEGG" id="dmm:dnm_009520"/>
<evidence type="ECO:0000313" key="2">
    <source>
        <dbReference type="Proteomes" id="UP000663722"/>
    </source>
</evidence>
<organism evidence="1 2">
    <name type="scientific">Desulfonema magnum</name>
    <dbReference type="NCBI Taxonomy" id="45655"/>
    <lineage>
        <taxon>Bacteria</taxon>
        <taxon>Pseudomonadati</taxon>
        <taxon>Thermodesulfobacteriota</taxon>
        <taxon>Desulfobacteria</taxon>
        <taxon>Desulfobacterales</taxon>
        <taxon>Desulfococcaceae</taxon>
        <taxon>Desulfonema</taxon>
    </lineage>
</organism>
<reference evidence="1" key="1">
    <citation type="journal article" date="2021" name="Microb. Physiol.">
        <title>Proteogenomic Insights into the Physiology of Marine, Sulfate-Reducing, Filamentous Desulfonema limicola and Desulfonema magnum.</title>
        <authorList>
            <person name="Schnaars V."/>
            <person name="Wohlbrand L."/>
            <person name="Scheve S."/>
            <person name="Hinrichs C."/>
            <person name="Reinhardt R."/>
            <person name="Rabus R."/>
        </authorList>
    </citation>
    <scope>NUCLEOTIDE SEQUENCE</scope>
    <source>
        <strain evidence="1">4be13</strain>
    </source>
</reference>